<name>A0A7G9GG95_9FIRM</name>
<dbReference type="Proteomes" id="UP000515860">
    <property type="component" value="Chromosome"/>
</dbReference>
<dbReference type="RefSeq" id="WP_118643865.1">
    <property type="nucleotide sequence ID" value="NZ_CP060635.1"/>
</dbReference>
<dbReference type="InterPro" id="IPR002477">
    <property type="entry name" value="Peptidoglycan-bd-like"/>
</dbReference>
<gene>
    <name evidence="2" type="ORF">H9Q79_05950</name>
</gene>
<organism evidence="2 3">
    <name type="scientific">Wansuia hejianensis</name>
    <dbReference type="NCBI Taxonomy" id="2763667"/>
    <lineage>
        <taxon>Bacteria</taxon>
        <taxon>Bacillati</taxon>
        <taxon>Bacillota</taxon>
        <taxon>Clostridia</taxon>
        <taxon>Lachnospirales</taxon>
        <taxon>Lachnospiraceae</taxon>
        <taxon>Wansuia</taxon>
    </lineage>
</organism>
<dbReference type="InterPro" id="IPR036366">
    <property type="entry name" value="PGBDSf"/>
</dbReference>
<proteinExistence type="predicted"/>
<evidence type="ECO:0000313" key="2">
    <source>
        <dbReference type="EMBL" id="QNM09827.1"/>
    </source>
</evidence>
<protein>
    <submittedName>
        <fullName evidence="2">Peptidoglycan-binding protein</fullName>
    </submittedName>
</protein>
<dbReference type="Pfam" id="PF01471">
    <property type="entry name" value="PG_binding_1"/>
    <property type="match status" value="1"/>
</dbReference>
<accession>A0A7G9GG95</accession>
<keyword evidence="3" id="KW-1185">Reference proteome</keyword>
<dbReference type="Gene3D" id="1.10.101.10">
    <property type="entry name" value="PGBD-like superfamily/PGBD"/>
    <property type="match status" value="1"/>
</dbReference>
<dbReference type="KEGG" id="whj:H9Q79_05950"/>
<dbReference type="AlphaFoldDB" id="A0A7G9GG95"/>
<dbReference type="EMBL" id="CP060635">
    <property type="protein sequence ID" value="QNM09827.1"/>
    <property type="molecule type" value="Genomic_DNA"/>
</dbReference>
<dbReference type="SUPFAM" id="SSF47090">
    <property type="entry name" value="PGBD-like"/>
    <property type="match status" value="1"/>
</dbReference>
<sequence length="71" mass="7932">MFSCRQVRAGDIGNDMLLLEEILKARGLYGGALDRIFGSQMDAAVRTYQKERQLTVDGICGPNTWKDLIVL</sequence>
<dbReference type="InterPro" id="IPR036365">
    <property type="entry name" value="PGBD-like_sf"/>
</dbReference>
<feature type="domain" description="Peptidoglycan binding-like" evidence="1">
    <location>
        <begin position="13"/>
        <end position="66"/>
    </location>
</feature>
<reference evidence="2 3" key="1">
    <citation type="submission" date="2020-08" db="EMBL/GenBank/DDBJ databases">
        <authorList>
            <person name="Liu C."/>
            <person name="Sun Q."/>
        </authorList>
    </citation>
    <scope>NUCLEOTIDE SEQUENCE [LARGE SCALE GENOMIC DNA]</scope>
    <source>
        <strain evidence="2 3">NSJ-29</strain>
    </source>
</reference>
<evidence type="ECO:0000313" key="3">
    <source>
        <dbReference type="Proteomes" id="UP000515860"/>
    </source>
</evidence>
<evidence type="ECO:0000259" key="1">
    <source>
        <dbReference type="Pfam" id="PF01471"/>
    </source>
</evidence>